<name>A0A6A6DN31_9PEZI</name>
<dbReference type="AlphaFoldDB" id="A0A6A6DN31"/>
<protein>
    <submittedName>
        <fullName evidence="1">Uncharacterized protein</fullName>
    </submittedName>
</protein>
<accession>A0A6A6DN31</accession>
<gene>
    <name evidence="1" type="ORF">K469DRAFT_266447</name>
</gene>
<keyword evidence="2" id="KW-1185">Reference proteome</keyword>
<dbReference type="EMBL" id="ML994655">
    <property type="protein sequence ID" value="KAF2180901.1"/>
    <property type="molecule type" value="Genomic_DNA"/>
</dbReference>
<sequence length="171" mass="19047">MHLRDSLWKGLDSDSFMQYAAIQNAKGFVAESMSSADTRIGSQEREQCLLAILRRGRADPDIVSILVEQDPHISIDISAMFKPSTAKPDAEATYTILKCLCQNGAIGRKAFQTQKYMVASVVDQEDTEELSNLISGTVHVKKGKTNLFARWSGRKQNKSGPRLSLWGKEIR</sequence>
<organism evidence="1 2">
    <name type="scientific">Zopfia rhizophila CBS 207.26</name>
    <dbReference type="NCBI Taxonomy" id="1314779"/>
    <lineage>
        <taxon>Eukaryota</taxon>
        <taxon>Fungi</taxon>
        <taxon>Dikarya</taxon>
        <taxon>Ascomycota</taxon>
        <taxon>Pezizomycotina</taxon>
        <taxon>Dothideomycetes</taxon>
        <taxon>Dothideomycetes incertae sedis</taxon>
        <taxon>Zopfiaceae</taxon>
        <taxon>Zopfia</taxon>
    </lineage>
</organism>
<evidence type="ECO:0000313" key="1">
    <source>
        <dbReference type="EMBL" id="KAF2180901.1"/>
    </source>
</evidence>
<evidence type="ECO:0000313" key="2">
    <source>
        <dbReference type="Proteomes" id="UP000800200"/>
    </source>
</evidence>
<dbReference type="Proteomes" id="UP000800200">
    <property type="component" value="Unassembled WGS sequence"/>
</dbReference>
<proteinExistence type="predicted"/>
<reference evidence="1" key="1">
    <citation type="journal article" date="2020" name="Stud. Mycol.">
        <title>101 Dothideomycetes genomes: a test case for predicting lifestyles and emergence of pathogens.</title>
        <authorList>
            <person name="Haridas S."/>
            <person name="Albert R."/>
            <person name="Binder M."/>
            <person name="Bloem J."/>
            <person name="Labutti K."/>
            <person name="Salamov A."/>
            <person name="Andreopoulos B."/>
            <person name="Baker S."/>
            <person name="Barry K."/>
            <person name="Bills G."/>
            <person name="Bluhm B."/>
            <person name="Cannon C."/>
            <person name="Castanera R."/>
            <person name="Culley D."/>
            <person name="Daum C."/>
            <person name="Ezra D."/>
            <person name="Gonzalez J."/>
            <person name="Henrissat B."/>
            <person name="Kuo A."/>
            <person name="Liang C."/>
            <person name="Lipzen A."/>
            <person name="Lutzoni F."/>
            <person name="Magnuson J."/>
            <person name="Mondo S."/>
            <person name="Nolan M."/>
            <person name="Ohm R."/>
            <person name="Pangilinan J."/>
            <person name="Park H.-J."/>
            <person name="Ramirez L."/>
            <person name="Alfaro M."/>
            <person name="Sun H."/>
            <person name="Tritt A."/>
            <person name="Yoshinaga Y."/>
            <person name="Zwiers L.-H."/>
            <person name="Turgeon B."/>
            <person name="Goodwin S."/>
            <person name="Spatafora J."/>
            <person name="Crous P."/>
            <person name="Grigoriev I."/>
        </authorList>
    </citation>
    <scope>NUCLEOTIDE SEQUENCE</scope>
    <source>
        <strain evidence="1">CBS 207.26</strain>
    </source>
</reference>